<evidence type="ECO:0000313" key="2">
    <source>
        <dbReference type="EMBL" id="BAU32035.1"/>
    </source>
</evidence>
<feature type="chain" id="PRO_5006851702" description="Nuclear transport factor 2 family protein" evidence="1">
    <location>
        <begin position="25"/>
        <end position="189"/>
    </location>
</feature>
<proteinExistence type="predicted"/>
<name>A0A0U4NUM4_9MICO</name>
<dbReference type="EMBL" id="AP017315">
    <property type="protein sequence ID" value="BAU32035.1"/>
    <property type="molecule type" value="Genomic_DNA"/>
</dbReference>
<dbReference type="KEGG" id="malk:MalAC0309_1177"/>
<dbReference type="RefSeq" id="WP_096421176.1">
    <property type="nucleotide sequence ID" value="NZ_AP017315.1"/>
</dbReference>
<dbReference type="OrthoDB" id="5124656at2"/>
<evidence type="ECO:0000313" key="3">
    <source>
        <dbReference type="Proteomes" id="UP000218965"/>
    </source>
</evidence>
<dbReference type="Proteomes" id="UP000218965">
    <property type="component" value="Chromosome"/>
</dbReference>
<organism evidence="2 3">
    <name type="scientific">Microcella alkaliphila</name>
    <dbReference type="NCBI Taxonomy" id="279828"/>
    <lineage>
        <taxon>Bacteria</taxon>
        <taxon>Bacillati</taxon>
        <taxon>Actinomycetota</taxon>
        <taxon>Actinomycetes</taxon>
        <taxon>Micrococcales</taxon>
        <taxon>Microbacteriaceae</taxon>
        <taxon>Microcella</taxon>
    </lineage>
</organism>
<keyword evidence="1" id="KW-0732">Signal</keyword>
<protein>
    <recommendedName>
        <fullName evidence="4">Nuclear transport factor 2 family protein</fullName>
    </recommendedName>
</protein>
<dbReference type="PROSITE" id="PS51257">
    <property type="entry name" value="PROKAR_LIPOPROTEIN"/>
    <property type="match status" value="1"/>
</dbReference>
<reference evidence="3" key="1">
    <citation type="submission" date="2015-12" db="EMBL/GenBank/DDBJ databases">
        <authorList>
            <person name="Shamseldin A."/>
            <person name="Moawad H."/>
            <person name="Abd El-Rahim W.M."/>
            <person name="Sadowsky M.J."/>
        </authorList>
    </citation>
    <scope>NUCLEOTIDE SEQUENCE [LARGE SCALE GENOMIC DNA]</scope>
    <source>
        <strain evidence="3">JAM AC0309</strain>
    </source>
</reference>
<accession>A0A0U4NUM4</accession>
<evidence type="ECO:0000256" key="1">
    <source>
        <dbReference type="SAM" id="SignalP"/>
    </source>
</evidence>
<reference evidence="2 3" key="2">
    <citation type="submission" date="2016-01" db="EMBL/GenBank/DDBJ databases">
        <title>Microcella alkaliphila JAM AC0309 whole genome shotgun sequence.</title>
        <authorList>
            <person name="Kurata A."/>
            <person name="Hirose Y."/>
            <person name="Kishimoto N."/>
            <person name="Kobayashi T."/>
        </authorList>
    </citation>
    <scope>NUCLEOTIDE SEQUENCE [LARGE SCALE GENOMIC DNA]</scope>
    <source>
        <strain evidence="2 3">JAM AC0309</strain>
    </source>
</reference>
<dbReference type="AlphaFoldDB" id="A0A0U4NUM4"/>
<feature type="signal peptide" evidence="1">
    <location>
        <begin position="1"/>
        <end position="24"/>
    </location>
</feature>
<gene>
    <name evidence="2" type="ORF">MalAC0309_1177</name>
</gene>
<sequence length="189" mass="20483">MPRRPRTAAAGLLIFALVATLAGCSDTTRIPDPTPEATADPLFASDEEALAAAVEVYERYLAATDEAFESGGSVDDLTEVAEGEALEDLALDFEELEEGGLATSGYRTVTATQFQSRFRSEDPEGEVVIFYACEDVSDTDLVDQSGNSLVTPDRNPLTPFEIEVQFRDDSRQLVTSRDFWAEGGICETP</sequence>
<evidence type="ECO:0008006" key="4">
    <source>
        <dbReference type="Google" id="ProtNLM"/>
    </source>
</evidence>